<protein>
    <recommendedName>
        <fullName evidence="4">BZIP domain-containing protein</fullName>
    </recommendedName>
</protein>
<dbReference type="Proteomes" id="UP000322245">
    <property type="component" value="Unassembled WGS sequence"/>
</dbReference>
<feature type="region of interest" description="Disordered" evidence="1">
    <location>
        <begin position="274"/>
        <end position="349"/>
    </location>
</feature>
<organism evidence="2 3">
    <name type="scientific">Cryptococcus floricola</name>
    <dbReference type="NCBI Taxonomy" id="2591691"/>
    <lineage>
        <taxon>Eukaryota</taxon>
        <taxon>Fungi</taxon>
        <taxon>Dikarya</taxon>
        <taxon>Basidiomycota</taxon>
        <taxon>Agaricomycotina</taxon>
        <taxon>Tremellomycetes</taxon>
        <taxon>Tremellales</taxon>
        <taxon>Cryptococcaceae</taxon>
        <taxon>Cryptococcus</taxon>
    </lineage>
</organism>
<feature type="compositionally biased region" description="Low complexity" evidence="1">
    <location>
        <begin position="102"/>
        <end position="116"/>
    </location>
</feature>
<reference evidence="2 3" key="1">
    <citation type="submission" date="2017-05" db="EMBL/GenBank/DDBJ databases">
        <title>The Genome Sequence of Tsuchiyaea wingfieldii DSM 27421.</title>
        <authorList>
            <person name="Cuomo C."/>
            <person name="Passer A."/>
            <person name="Billmyre B."/>
            <person name="Heitman J."/>
        </authorList>
    </citation>
    <scope>NUCLEOTIDE SEQUENCE [LARGE SCALE GENOMIC DNA]</scope>
    <source>
        <strain evidence="2 3">DSM 27421</strain>
    </source>
</reference>
<accession>A0A5D3AJ92</accession>
<keyword evidence="3" id="KW-1185">Reference proteome</keyword>
<feature type="compositionally biased region" description="Low complexity" evidence="1">
    <location>
        <begin position="283"/>
        <end position="296"/>
    </location>
</feature>
<feature type="region of interest" description="Disordered" evidence="1">
    <location>
        <begin position="93"/>
        <end position="116"/>
    </location>
</feature>
<comment type="caution">
    <text evidence="2">The sequence shown here is derived from an EMBL/GenBank/DDBJ whole genome shotgun (WGS) entry which is preliminary data.</text>
</comment>
<evidence type="ECO:0000313" key="2">
    <source>
        <dbReference type="EMBL" id="TYJ51627.1"/>
    </source>
</evidence>
<feature type="region of interest" description="Disordered" evidence="1">
    <location>
        <begin position="228"/>
        <end position="262"/>
    </location>
</feature>
<proteinExistence type="predicted"/>
<evidence type="ECO:0008006" key="4">
    <source>
        <dbReference type="Google" id="ProtNLM"/>
    </source>
</evidence>
<evidence type="ECO:0000313" key="3">
    <source>
        <dbReference type="Proteomes" id="UP000322245"/>
    </source>
</evidence>
<feature type="region of interest" description="Disordered" evidence="1">
    <location>
        <begin position="1"/>
        <end position="32"/>
    </location>
</feature>
<gene>
    <name evidence="2" type="ORF">B9479_007797</name>
</gene>
<evidence type="ECO:0000256" key="1">
    <source>
        <dbReference type="SAM" id="MobiDB-lite"/>
    </source>
</evidence>
<feature type="compositionally biased region" description="Low complexity" evidence="1">
    <location>
        <begin position="307"/>
        <end position="322"/>
    </location>
</feature>
<name>A0A5D3AJ92_9TREE</name>
<feature type="compositionally biased region" description="Basic residues" evidence="1">
    <location>
        <begin position="323"/>
        <end position="333"/>
    </location>
</feature>
<dbReference type="AlphaFoldDB" id="A0A5D3AJ92"/>
<feature type="compositionally biased region" description="Acidic residues" evidence="1">
    <location>
        <begin position="252"/>
        <end position="262"/>
    </location>
</feature>
<sequence length="541" mass="58244">MTEEARNPSFYDDGNPRPSGSNEGSGIGRFDVPASAQELEGFELDEGAILDFFADGDQFQLQESYVDDTIHSGEGSSNVRPWRARARRTLQEQVAHPKSIMARSASPSVASNSSASAIKTNPAVSAVHGRAKVAANRHMIKQVMKSFASADELENKIVKTAEERKVWELLRIYGDPLWSAQGGGGTVGFGDSFGAMGISPSLLANIKEEDETGQPKQEDKLSQLQGNYGLEAPPLLDSSPFNTFSDAGDGGDGVEEGDEEEGPEFWNRFDHETRSIPIPPISVVPSSNPSITTTTRGRPKRSDKSSKSTPASTAATNTTASSTKRRNTTRKSKGVTSAGVHKSIRGVDAGRRTEIDDMVARVMSQYNNSLEELTAKADKTQEEKHVRRILGNRDTAKLSRRRKNETITSLQSANESLSLKLYRSQQCIQALTMSNEVRETRMRVLEERVSFVEGFLRGGNASWRVGAGHGMGSAGGAAAATVGDGGELWPSTSGVSDVPADLFSWTDPVPDFSGLSYISPDMTLDGTLTTDSGNKLEGEDG</sequence>
<dbReference type="EMBL" id="NIDF01000207">
    <property type="protein sequence ID" value="TYJ51627.1"/>
    <property type="molecule type" value="Genomic_DNA"/>
</dbReference>